<proteinExistence type="predicted"/>
<dbReference type="EMBL" id="LR798348">
    <property type="protein sequence ID" value="CAB5225361.1"/>
    <property type="molecule type" value="Genomic_DNA"/>
</dbReference>
<sequence length="112" mass="13247">MKPWERAKQWLERWPDAVPFENLLGSCLRYGVVYSSDTGFCLAQQCYWDGHKPFFLTDRHNGWFVHLASGDLKDILLKAPHALEYLVFQRHGLDNYHARKFNKMKEKYGIIS</sequence>
<gene>
    <name evidence="1" type="ORF">UFOVP745_6</name>
</gene>
<protein>
    <submittedName>
        <fullName evidence="1">Uncharacterized protein</fullName>
    </submittedName>
</protein>
<accession>A0A6J7X742</accession>
<reference evidence="1" key="1">
    <citation type="submission" date="2020-05" db="EMBL/GenBank/DDBJ databases">
        <authorList>
            <person name="Chiriac C."/>
            <person name="Salcher M."/>
            <person name="Ghai R."/>
            <person name="Kavagutti S V."/>
        </authorList>
    </citation>
    <scope>NUCLEOTIDE SEQUENCE</scope>
</reference>
<name>A0A6J7X742_9CAUD</name>
<organism evidence="1">
    <name type="scientific">uncultured Caudovirales phage</name>
    <dbReference type="NCBI Taxonomy" id="2100421"/>
    <lineage>
        <taxon>Viruses</taxon>
        <taxon>Duplodnaviria</taxon>
        <taxon>Heunggongvirae</taxon>
        <taxon>Uroviricota</taxon>
        <taxon>Caudoviricetes</taxon>
        <taxon>Peduoviridae</taxon>
        <taxon>Maltschvirus</taxon>
        <taxon>Maltschvirus maltsch</taxon>
    </lineage>
</organism>
<evidence type="ECO:0000313" key="1">
    <source>
        <dbReference type="EMBL" id="CAB5225361.1"/>
    </source>
</evidence>